<dbReference type="RefSeq" id="WP_266055481.1">
    <property type="nucleotide sequence ID" value="NZ_JAPFQN010000003.1"/>
</dbReference>
<name>A0ABT3RPL7_9BACT</name>
<sequence>MNNTHIPQCSGPWPELAYEDWKDTLKTVHMWTQIVGKIRLVAMPWQNHSWHTSLYITTHGLSTGSIPYGNGIFEIDLDFINHKLNISSTFEKTLEIDLYPRSVADFYKTVFDSLESIGIMISIYPRPNELPENTPFYENEENKSYDKKAMTDYWQIAVQVHNIFSYFRSEFIGKCSPIHFFWGAFDIALTRFSGRIAPEHPGIAPNIPSDVMKEAYSQEVSSAGFWPGSDDFPEPVFYSYCYPTPKDFGAQKVLPEQAFYSEDMGEYFLPYKVVRSSSNPNSTLLCFLKTTYEAAANTGNWDRISLERAWALH</sequence>
<organism evidence="1 2">
    <name type="scientific">Mangrovivirga halotolerans</name>
    <dbReference type="NCBI Taxonomy" id="2993936"/>
    <lineage>
        <taxon>Bacteria</taxon>
        <taxon>Pseudomonadati</taxon>
        <taxon>Bacteroidota</taxon>
        <taxon>Cytophagia</taxon>
        <taxon>Cytophagales</taxon>
        <taxon>Mangrovivirgaceae</taxon>
        <taxon>Mangrovivirga</taxon>
    </lineage>
</organism>
<evidence type="ECO:0000313" key="2">
    <source>
        <dbReference type="Proteomes" id="UP001209885"/>
    </source>
</evidence>
<proteinExistence type="predicted"/>
<protein>
    <submittedName>
        <fullName evidence="1">DUF5996 family protein</fullName>
    </submittedName>
</protein>
<gene>
    <name evidence="1" type="ORF">OO013_04495</name>
</gene>
<dbReference type="EMBL" id="JAPFQN010000003">
    <property type="protein sequence ID" value="MCX2743110.1"/>
    <property type="molecule type" value="Genomic_DNA"/>
</dbReference>
<comment type="caution">
    <text evidence="1">The sequence shown here is derived from an EMBL/GenBank/DDBJ whole genome shotgun (WGS) entry which is preliminary data.</text>
</comment>
<dbReference type="InterPro" id="IPR046038">
    <property type="entry name" value="DUF5996"/>
</dbReference>
<accession>A0ABT3RPL7</accession>
<dbReference type="Proteomes" id="UP001209885">
    <property type="component" value="Unassembled WGS sequence"/>
</dbReference>
<dbReference type="Pfam" id="PF19459">
    <property type="entry name" value="DUF5996"/>
    <property type="match status" value="1"/>
</dbReference>
<evidence type="ECO:0000313" key="1">
    <source>
        <dbReference type="EMBL" id="MCX2743110.1"/>
    </source>
</evidence>
<keyword evidence="2" id="KW-1185">Reference proteome</keyword>
<reference evidence="1 2" key="1">
    <citation type="submission" date="2022-11" db="EMBL/GenBank/DDBJ databases">
        <title>The characterization of three novel Bacteroidetes species and genomic analysis of their roles in tidal elemental geochemical cycles.</title>
        <authorList>
            <person name="Ma K."/>
        </authorList>
    </citation>
    <scope>NUCLEOTIDE SEQUENCE [LARGE SCALE GENOMIC DNA]</scope>
    <source>
        <strain evidence="1 2">M17</strain>
    </source>
</reference>